<dbReference type="Proteomes" id="UP000800235">
    <property type="component" value="Unassembled WGS sequence"/>
</dbReference>
<keyword evidence="4" id="KW-1185">Reference proteome</keyword>
<feature type="compositionally biased region" description="Low complexity" evidence="1">
    <location>
        <begin position="267"/>
        <end position="278"/>
    </location>
</feature>
<feature type="compositionally biased region" description="Low complexity" evidence="1">
    <location>
        <begin position="303"/>
        <end position="332"/>
    </location>
</feature>
<keyword evidence="2" id="KW-0732">Signal</keyword>
<dbReference type="EMBL" id="MU007041">
    <property type="protein sequence ID" value="KAF2430078.1"/>
    <property type="molecule type" value="Genomic_DNA"/>
</dbReference>
<dbReference type="AlphaFoldDB" id="A0A9P4NRE1"/>
<feature type="compositionally biased region" description="Gly residues" evidence="1">
    <location>
        <begin position="338"/>
        <end position="355"/>
    </location>
</feature>
<feature type="region of interest" description="Disordered" evidence="1">
    <location>
        <begin position="215"/>
        <end position="434"/>
    </location>
</feature>
<feature type="chain" id="PRO_5040176577" evidence="2">
    <location>
        <begin position="16"/>
        <end position="434"/>
    </location>
</feature>
<sequence>MKYTTTLFFPTLAVAVGVNPDTTFDPATNKGDFGPGGNGFTPFRNPSPQATGAPQAVSNADAIALQNAADSWSIDTGTVSNFQDNGKKTQAGNSFNALANGAFVAEVDELVHKAILDTFIGNDPQVSIANLTFTNGVFQSVVNNLQIMSVQGKDTQELIDQINAVRCTQILPSIDTYFAVAARVIGEGATLRKAIRPAACAAILQQNAENVDAFPNVPNVPGGTPLGQQDAATGGTGAGNGNGGAGNTGGNAGAGKEGTGNTGGGNARNSTATATRGGADAGNAGGGTATASRGGAGAGSGGAATPTSTIAASGRAGQGGRSSTAAAPAASSFIEAGDGSGSGATNGGAGAGAGGNSNEDTDADAGAGAGAGGNTNRETDAGAEEVAAGPDTDRDTATSPTTGGEEALGKSGKAAKKGRKGKGGKAKRAKAFKS</sequence>
<feature type="compositionally biased region" description="Low complexity" evidence="1">
    <location>
        <begin position="403"/>
        <end position="412"/>
    </location>
</feature>
<dbReference type="OrthoDB" id="2117996at2759"/>
<evidence type="ECO:0000313" key="3">
    <source>
        <dbReference type="EMBL" id="KAF2430078.1"/>
    </source>
</evidence>
<feature type="region of interest" description="Disordered" evidence="1">
    <location>
        <begin position="26"/>
        <end position="54"/>
    </location>
</feature>
<reference evidence="3" key="1">
    <citation type="journal article" date="2020" name="Stud. Mycol.">
        <title>101 Dothideomycetes genomes: a test case for predicting lifestyles and emergence of pathogens.</title>
        <authorList>
            <person name="Haridas S."/>
            <person name="Albert R."/>
            <person name="Binder M."/>
            <person name="Bloem J."/>
            <person name="Labutti K."/>
            <person name="Salamov A."/>
            <person name="Andreopoulos B."/>
            <person name="Baker S."/>
            <person name="Barry K."/>
            <person name="Bills G."/>
            <person name="Bluhm B."/>
            <person name="Cannon C."/>
            <person name="Castanera R."/>
            <person name="Culley D."/>
            <person name="Daum C."/>
            <person name="Ezra D."/>
            <person name="Gonzalez J."/>
            <person name="Henrissat B."/>
            <person name="Kuo A."/>
            <person name="Liang C."/>
            <person name="Lipzen A."/>
            <person name="Lutzoni F."/>
            <person name="Magnuson J."/>
            <person name="Mondo S."/>
            <person name="Nolan M."/>
            <person name="Ohm R."/>
            <person name="Pangilinan J."/>
            <person name="Park H.-J."/>
            <person name="Ramirez L."/>
            <person name="Alfaro M."/>
            <person name="Sun H."/>
            <person name="Tritt A."/>
            <person name="Yoshinaga Y."/>
            <person name="Zwiers L.-H."/>
            <person name="Turgeon B."/>
            <person name="Goodwin S."/>
            <person name="Spatafora J."/>
            <person name="Crous P."/>
            <person name="Grigoriev I."/>
        </authorList>
    </citation>
    <scope>NUCLEOTIDE SEQUENCE</scope>
    <source>
        <strain evidence="3">CBS 130266</strain>
    </source>
</reference>
<accession>A0A9P4NRE1</accession>
<evidence type="ECO:0000256" key="2">
    <source>
        <dbReference type="SAM" id="SignalP"/>
    </source>
</evidence>
<protein>
    <submittedName>
        <fullName evidence="3">Uncharacterized protein</fullName>
    </submittedName>
</protein>
<feature type="compositionally biased region" description="Gly residues" evidence="1">
    <location>
        <begin position="234"/>
        <end position="266"/>
    </location>
</feature>
<proteinExistence type="predicted"/>
<feature type="compositionally biased region" description="Basic residues" evidence="1">
    <location>
        <begin position="413"/>
        <end position="434"/>
    </location>
</feature>
<organism evidence="3 4">
    <name type="scientific">Tothia fuscella</name>
    <dbReference type="NCBI Taxonomy" id="1048955"/>
    <lineage>
        <taxon>Eukaryota</taxon>
        <taxon>Fungi</taxon>
        <taxon>Dikarya</taxon>
        <taxon>Ascomycota</taxon>
        <taxon>Pezizomycotina</taxon>
        <taxon>Dothideomycetes</taxon>
        <taxon>Pleosporomycetidae</taxon>
        <taxon>Venturiales</taxon>
        <taxon>Cylindrosympodiaceae</taxon>
        <taxon>Tothia</taxon>
    </lineage>
</organism>
<feature type="compositionally biased region" description="Polar residues" evidence="1">
    <location>
        <begin position="44"/>
        <end position="54"/>
    </location>
</feature>
<gene>
    <name evidence="3" type="ORF">EJ08DRAFT_250344</name>
</gene>
<evidence type="ECO:0000256" key="1">
    <source>
        <dbReference type="SAM" id="MobiDB-lite"/>
    </source>
</evidence>
<evidence type="ECO:0000313" key="4">
    <source>
        <dbReference type="Proteomes" id="UP000800235"/>
    </source>
</evidence>
<feature type="signal peptide" evidence="2">
    <location>
        <begin position="1"/>
        <end position="15"/>
    </location>
</feature>
<feature type="compositionally biased region" description="Gly residues" evidence="1">
    <location>
        <begin position="279"/>
        <end position="302"/>
    </location>
</feature>
<comment type="caution">
    <text evidence="3">The sequence shown here is derived from an EMBL/GenBank/DDBJ whole genome shotgun (WGS) entry which is preliminary data.</text>
</comment>
<name>A0A9P4NRE1_9PEZI</name>